<keyword evidence="4" id="KW-1185">Reference proteome</keyword>
<evidence type="ECO:0000256" key="1">
    <source>
        <dbReference type="SAM" id="MobiDB-lite"/>
    </source>
</evidence>
<proteinExistence type="predicted"/>
<organism evidence="3 4">
    <name type="scientific">Diaporthe helianthi</name>
    <dbReference type="NCBI Taxonomy" id="158607"/>
    <lineage>
        <taxon>Eukaryota</taxon>
        <taxon>Fungi</taxon>
        <taxon>Dikarya</taxon>
        <taxon>Ascomycota</taxon>
        <taxon>Pezizomycotina</taxon>
        <taxon>Sordariomycetes</taxon>
        <taxon>Sordariomycetidae</taxon>
        <taxon>Diaporthales</taxon>
        <taxon>Diaporthaceae</taxon>
        <taxon>Diaporthe</taxon>
    </lineage>
</organism>
<accession>A0A2P5IGD9</accession>
<feature type="chain" id="PRO_5015157484" description="Cyclin-like F-box" evidence="2">
    <location>
        <begin position="21"/>
        <end position="379"/>
    </location>
</feature>
<dbReference type="EMBL" id="MAVT02000001">
    <property type="protein sequence ID" value="POS81563.1"/>
    <property type="molecule type" value="Genomic_DNA"/>
</dbReference>
<evidence type="ECO:0000313" key="4">
    <source>
        <dbReference type="Proteomes" id="UP000094444"/>
    </source>
</evidence>
<protein>
    <recommendedName>
        <fullName evidence="5">Cyclin-like F-box</fullName>
    </recommendedName>
</protein>
<feature type="signal peptide" evidence="2">
    <location>
        <begin position="1"/>
        <end position="20"/>
    </location>
</feature>
<sequence>MLTIRFLLVALLTVFGEVQAVPQNRGKKGSNRNGGGNTQQTPQQQAAAIPQGISQAADGSMILDMTATVNDLDLRFKISAPADQFTTASGVPGAAAEPGAQGPNGINVLLHGDGGQSFFDFPNQAVQQGLMGVVVLAPSGMETILPRSLQMSQTGLIMSSENLLWGQSQGQPRGLSRVDGVAHSQAVNDLMQQVLPQMVAFNSSNVFMTGVSGGALTLSGFFVPAHMANFAGTGVLLMCGALAPQVDFNDSAAVASTTKIHFQSTQQELTSLQGAIPEAVTAYEQLATQAGLDAQQVGALQTVDNTPNGGHCEFDEQGFSSGIQLISDNFATIMQGGNGAVQGINAQTVLTPVPGNENVQFAAANGNNKRQQDPYWIGA</sequence>
<reference evidence="3" key="1">
    <citation type="submission" date="2017-09" db="EMBL/GenBank/DDBJ databases">
        <title>Polyketide synthases of a Diaporthe helianthi virulent isolate.</title>
        <authorList>
            <person name="Baroncelli R."/>
        </authorList>
    </citation>
    <scope>NUCLEOTIDE SEQUENCE [LARGE SCALE GENOMIC DNA]</scope>
    <source>
        <strain evidence="3">7/96</strain>
    </source>
</reference>
<feature type="region of interest" description="Disordered" evidence="1">
    <location>
        <begin position="23"/>
        <end position="51"/>
    </location>
</feature>
<feature type="compositionally biased region" description="Low complexity" evidence="1">
    <location>
        <begin position="38"/>
        <end position="51"/>
    </location>
</feature>
<comment type="caution">
    <text evidence="3">The sequence shown here is derived from an EMBL/GenBank/DDBJ whole genome shotgun (WGS) entry which is preliminary data.</text>
</comment>
<gene>
    <name evidence="3" type="ORF">DHEL01_v200001</name>
</gene>
<dbReference type="InParanoid" id="A0A2P5IGD9"/>
<evidence type="ECO:0000313" key="3">
    <source>
        <dbReference type="EMBL" id="POS81563.1"/>
    </source>
</evidence>
<name>A0A2P5IGD9_DIAHE</name>
<evidence type="ECO:0000256" key="2">
    <source>
        <dbReference type="SAM" id="SignalP"/>
    </source>
</evidence>
<dbReference type="OrthoDB" id="4540290at2759"/>
<evidence type="ECO:0008006" key="5">
    <source>
        <dbReference type="Google" id="ProtNLM"/>
    </source>
</evidence>
<dbReference type="AlphaFoldDB" id="A0A2P5IGD9"/>
<dbReference type="Proteomes" id="UP000094444">
    <property type="component" value="Unassembled WGS sequence"/>
</dbReference>
<keyword evidence="2" id="KW-0732">Signal</keyword>